<organism evidence="2">
    <name type="scientific">uncultured bacterium 92</name>
    <dbReference type="NCBI Taxonomy" id="698394"/>
    <lineage>
        <taxon>Bacteria</taxon>
        <taxon>environmental samples</taxon>
    </lineage>
</organism>
<dbReference type="Pfam" id="PF11984">
    <property type="entry name" value="DUF3485"/>
    <property type="match status" value="1"/>
</dbReference>
<proteinExistence type="predicted"/>
<evidence type="ECO:0000313" key="2">
    <source>
        <dbReference type="EMBL" id="ADC35861.1"/>
    </source>
</evidence>
<feature type="domain" description="Methanolan biosynthesis EpsI" evidence="1">
    <location>
        <begin position="21"/>
        <end position="228"/>
    </location>
</feature>
<evidence type="ECO:0000259" key="1">
    <source>
        <dbReference type="Pfam" id="PF11984"/>
    </source>
</evidence>
<dbReference type="AlphaFoldDB" id="E3T6B7"/>
<accession>E3T6B7</accession>
<dbReference type="NCBIfam" id="TIGR02914">
    <property type="entry name" value="EpsI_fam"/>
    <property type="match status" value="1"/>
</dbReference>
<dbReference type="EMBL" id="GU260702">
    <property type="protein sequence ID" value="ADC35861.1"/>
    <property type="molecule type" value="Genomic_DNA"/>
</dbReference>
<keyword evidence="2" id="KW-0812">Transmembrane</keyword>
<reference evidence="2" key="2">
    <citation type="journal article" date="2010" name="Appl. Environ. Microbiol.">
        <title>Comparative analysis of acidobacterial genomic fragments from terrestrial and aquatic metagenomic libraries, with emphasis on acidobacteria subdivision 6.</title>
        <authorList>
            <person name="Kielak A.M."/>
            <person name="van Veen J.A."/>
            <person name="Kowalchuk G.A."/>
        </authorList>
    </citation>
    <scope>NUCLEOTIDE SEQUENCE</scope>
</reference>
<keyword evidence="2" id="KW-0472">Membrane</keyword>
<sequence length="231" mass="25763">MTLDKLLKSRVPTLVAWRTSVVAVLLVVTWGYLELKSHAEPIPVREPLEQLPYDIAGWSGNREPDFDSSVMNVLGVDDYALRSYRRPGVPSVGLYVGYYGSQRQGDTVHSPLNCLPGAGWVPTEIGRRTLSVADGGRQRSIEVNRVVIQKGLDRQLVFYWYQGHGRVVASEYWGKIYLVTDAIRMNRTDGALVRVMVPIADDGREAEAVSEQAAVSFARDLFPLLGRYLPS</sequence>
<reference evidence="2" key="1">
    <citation type="submission" date="2009-12" db="EMBL/GenBank/DDBJ databases">
        <authorList>
            <person name="Kielak A."/>
            <person name="van Veen J.A."/>
            <person name="Kowalchuk G.A."/>
        </authorList>
    </citation>
    <scope>NUCLEOTIDE SEQUENCE</scope>
</reference>
<dbReference type="InterPro" id="IPR014263">
    <property type="entry name" value="Methanolan_biosynth_EpsI"/>
</dbReference>
<name>E3T6B7_9BACT</name>
<protein>
    <submittedName>
        <fullName evidence="2">Eight transmembrane protein EpsH</fullName>
    </submittedName>
</protein>